<keyword evidence="2" id="KW-0238">DNA-binding</keyword>
<dbReference type="InterPro" id="IPR018060">
    <property type="entry name" value="HTH_AraC"/>
</dbReference>
<evidence type="ECO:0000256" key="2">
    <source>
        <dbReference type="ARBA" id="ARBA00023125"/>
    </source>
</evidence>
<dbReference type="RefSeq" id="WP_310015094.1">
    <property type="nucleotide sequence ID" value="NZ_JAVDQT010000007.1"/>
</dbReference>
<dbReference type="InterPro" id="IPR035418">
    <property type="entry name" value="AraC-bd_2"/>
</dbReference>
<dbReference type="PROSITE" id="PS01124">
    <property type="entry name" value="HTH_ARAC_FAMILY_2"/>
    <property type="match status" value="1"/>
</dbReference>
<evidence type="ECO:0000256" key="3">
    <source>
        <dbReference type="ARBA" id="ARBA00023163"/>
    </source>
</evidence>
<reference evidence="6 7" key="1">
    <citation type="submission" date="2023-07" db="EMBL/GenBank/DDBJ databases">
        <title>Sorghum-associated microbial communities from plants grown in Nebraska, USA.</title>
        <authorList>
            <person name="Schachtman D."/>
        </authorList>
    </citation>
    <scope>NUCLEOTIDE SEQUENCE [LARGE SCALE GENOMIC DNA]</scope>
    <source>
        <strain evidence="6 7">DS1730</strain>
    </source>
</reference>
<dbReference type="Pfam" id="PF14525">
    <property type="entry name" value="AraC_binding_2"/>
    <property type="match status" value="1"/>
</dbReference>
<protein>
    <submittedName>
        <fullName evidence="6">AraC-like DNA-binding protein</fullName>
    </submittedName>
</protein>
<evidence type="ECO:0000313" key="6">
    <source>
        <dbReference type="EMBL" id="MDR6433916.1"/>
    </source>
</evidence>
<dbReference type="SUPFAM" id="SSF46689">
    <property type="entry name" value="Homeodomain-like"/>
    <property type="match status" value="1"/>
</dbReference>
<dbReference type="Pfam" id="PF12833">
    <property type="entry name" value="HTH_18"/>
    <property type="match status" value="1"/>
</dbReference>
<dbReference type="EMBL" id="JAVDQT010000007">
    <property type="protein sequence ID" value="MDR6433916.1"/>
    <property type="molecule type" value="Genomic_DNA"/>
</dbReference>
<evidence type="ECO:0000313" key="7">
    <source>
        <dbReference type="Proteomes" id="UP001184614"/>
    </source>
</evidence>
<evidence type="ECO:0000256" key="1">
    <source>
        <dbReference type="ARBA" id="ARBA00023015"/>
    </source>
</evidence>
<proteinExistence type="predicted"/>
<accession>A0ABU1MCZ2</accession>
<feature type="region of interest" description="Disordered" evidence="4">
    <location>
        <begin position="1"/>
        <end position="22"/>
    </location>
</feature>
<gene>
    <name evidence="6" type="ORF">J2782_003662</name>
</gene>
<evidence type="ECO:0000256" key="4">
    <source>
        <dbReference type="SAM" id="MobiDB-lite"/>
    </source>
</evidence>
<dbReference type="Proteomes" id="UP001184614">
    <property type="component" value="Unassembled WGS sequence"/>
</dbReference>
<feature type="domain" description="HTH araC/xylS-type" evidence="5">
    <location>
        <begin position="210"/>
        <end position="311"/>
    </location>
</feature>
<dbReference type="SMART" id="SM00342">
    <property type="entry name" value="HTH_ARAC"/>
    <property type="match status" value="1"/>
</dbReference>
<sequence length="335" mass="38161">MKRYNENNSDEVGDNSPSNDRHNWRQIISPLYDANRVGGGMEIDGHVETNFLGRSLIGRSNYQQHTCLRTNKLINFGGINQILLQIITKGNCSGDCNGNTVNLNKGDIIIFDYSAPFNIMVSDGSTISIAFDRELISRIIDPRALNGAVIKGETSLGILLTSSVVSALKITEENAFDDPHEFEADILEYIAKLLSRKFDNVVNLHNIERQTIIDFIDKNIANHNLTPDFLYNNFNMSRSHIYRIFEKDGGVGQVIWERRLKLAWNEMAKSNSGQKISLKNIAWRFGCSDPAIFSKRFRSFFDFSPKDFKKFNFDNSHDFNTLSKIRQHFSSLESD</sequence>
<dbReference type="PANTHER" id="PTHR43280">
    <property type="entry name" value="ARAC-FAMILY TRANSCRIPTIONAL REGULATOR"/>
    <property type="match status" value="1"/>
</dbReference>
<evidence type="ECO:0000259" key="5">
    <source>
        <dbReference type="PROSITE" id="PS01124"/>
    </source>
</evidence>
<dbReference type="InterPro" id="IPR009057">
    <property type="entry name" value="Homeodomain-like_sf"/>
</dbReference>
<organism evidence="6 7">
    <name type="scientific">Brucella pseudogrignonensis</name>
    <dbReference type="NCBI Taxonomy" id="419475"/>
    <lineage>
        <taxon>Bacteria</taxon>
        <taxon>Pseudomonadati</taxon>
        <taxon>Pseudomonadota</taxon>
        <taxon>Alphaproteobacteria</taxon>
        <taxon>Hyphomicrobiales</taxon>
        <taxon>Brucellaceae</taxon>
        <taxon>Brucella/Ochrobactrum group</taxon>
        <taxon>Brucella</taxon>
    </lineage>
</organism>
<keyword evidence="3" id="KW-0804">Transcription</keyword>
<dbReference type="PANTHER" id="PTHR43280:SF31">
    <property type="entry name" value="TRANSCRIPTIONAL REGULATORY PROTEIN"/>
    <property type="match status" value="1"/>
</dbReference>
<dbReference type="Gene3D" id="1.10.10.60">
    <property type="entry name" value="Homeodomain-like"/>
    <property type="match status" value="1"/>
</dbReference>
<keyword evidence="7" id="KW-1185">Reference proteome</keyword>
<name>A0ABU1MCZ2_9HYPH</name>
<comment type="caution">
    <text evidence="6">The sequence shown here is derived from an EMBL/GenBank/DDBJ whole genome shotgun (WGS) entry which is preliminary data.</text>
</comment>
<keyword evidence="1" id="KW-0805">Transcription regulation</keyword>